<accession>A0A0A9AEL0</accession>
<proteinExistence type="predicted"/>
<name>A0A0A9AEL0_ARUDO</name>
<dbReference type="EMBL" id="GBRH01248334">
    <property type="protein sequence ID" value="JAD49561.1"/>
    <property type="molecule type" value="Transcribed_RNA"/>
</dbReference>
<organism evidence="1">
    <name type="scientific">Arundo donax</name>
    <name type="common">Giant reed</name>
    <name type="synonym">Donax arundinaceus</name>
    <dbReference type="NCBI Taxonomy" id="35708"/>
    <lineage>
        <taxon>Eukaryota</taxon>
        <taxon>Viridiplantae</taxon>
        <taxon>Streptophyta</taxon>
        <taxon>Embryophyta</taxon>
        <taxon>Tracheophyta</taxon>
        <taxon>Spermatophyta</taxon>
        <taxon>Magnoliopsida</taxon>
        <taxon>Liliopsida</taxon>
        <taxon>Poales</taxon>
        <taxon>Poaceae</taxon>
        <taxon>PACMAD clade</taxon>
        <taxon>Arundinoideae</taxon>
        <taxon>Arundineae</taxon>
        <taxon>Arundo</taxon>
    </lineage>
</organism>
<protein>
    <submittedName>
        <fullName evidence="1">Uncharacterized protein</fullName>
    </submittedName>
</protein>
<reference evidence="1" key="2">
    <citation type="journal article" date="2015" name="Data Brief">
        <title>Shoot transcriptome of the giant reed, Arundo donax.</title>
        <authorList>
            <person name="Barrero R.A."/>
            <person name="Guerrero F.D."/>
            <person name="Moolhuijzen P."/>
            <person name="Goolsby J.A."/>
            <person name="Tidwell J."/>
            <person name="Bellgard S.E."/>
            <person name="Bellgard M.I."/>
        </authorList>
    </citation>
    <scope>NUCLEOTIDE SEQUENCE</scope>
    <source>
        <tissue evidence="1">Shoot tissue taken approximately 20 cm above the soil surface</tissue>
    </source>
</reference>
<reference evidence="1" key="1">
    <citation type="submission" date="2014-09" db="EMBL/GenBank/DDBJ databases">
        <authorList>
            <person name="Magalhaes I.L.F."/>
            <person name="Oliveira U."/>
            <person name="Santos F.R."/>
            <person name="Vidigal T.H.D.A."/>
            <person name="Brescovit A.D."/>
            <person name="Santos A.J."/>
        </authorList>
    </citation>
    <scope>NUCLEOTIDE SEQUENCE</scope>
    <source>
        <tissue evidence="1">Shoot tissue taken approximately 20 cm above the soil surface</tissue>
    </source>
</reference>
<evidence type="ECO:0000313" key="1">
    <source>
        <dbReference type="EMBL" id="JAD49561.1"/>
    </source>
</evidence>
<sequence length="12" mass="1499">MRTLPKLRLSKR</sequence>